<dbReference type="Proteomes" id="UP000297239">
    <property type="component" value="Unassembled WGS sequence"/>
</dbReference>
<reference evidence="1" key="1">
    <citation type="journal article" date="2019" name="PLoS Negl. Trop. Dis.">
        <title>Revisiting the worldwide diversity of Leptospira species in the environment.</title>
        <authorList>
            <person name="Vincent A.T."/>
            <person name="Schiettekatte O."/>
            <person name="Bourhy P."/>
            <person name="Veyrier F.J."/>
            <person name="Picardeau M."/>
        </authorList>
    </citation>
    <scope>NUCLEOTIDE SEQUENCE [LARGE SCALE GENOMIC DNA]</scope>
    <source>
        <strain evidence="1">201800293</strain>
    </source>
</reference>
<dbReference type="EMBL" id="RQFF01000030">
    <property type="protein sequence ID" value="TGK69208.1"/>
    <property type="molecule type" value="Genomic_DNA"/>
</dbReference>
<gene>
    <name evidence="1" type="ORF">EHQ18_10280</name>
</gene>
<proteinExistence type="predicted"/>
<accession>A0A6N4QCN9</accession>
<evidence type="ECO:0000313" key="2">
    <source>
        <dbReference type="Proteomes" id="UP000297239"/>
    </source>
</evidence>
<comment type="caution">
    <text evidence="1">The sequence shown here is derived from an EMBL/GenBank/DDBJ whole genome shotgun (WGS) entry which is preliminary data.</text>
</comment>
<name>A0A6N4QCN9_9LEPT</name>
<keyword evidence="2" id="KW-1185">Reference proteome</keyword>
<organism evidence="1 2">
    <name type="scientific">Leptospira kanakyensis</name>
    <dbReference type="NCBI Taxonomy" id="2484968"/>
    <lineage>
        <taxon>Bacteria</taxon>
        <taxon>Pseudomonadati</taxon>
        <taxon>Spirochaetota</taxon>
        <taxon>Spirochaetia</taxon>
        <taxon>Leptospirales</taxon>
        <taxon>Leptospiraceae</taxon>
        <taxon>Leptospira</taxon>
    </lineage>
</organism>
<dbReference type="AlphaFoldDB" id="A0A6N4QCN9"/>
<evidence type="ECO:0000313" key="1">
    <source>
        <dbReference type="EMBL" id="TGK69208.1"/>
    </source>
</evidence>
<protein>
    <recommendedName>
        <fullName evidence="3">VWA domain-containing protein</fullName>
    </recommendedName>
</protein>
<evidence type="ECO:0008006" key="3">
    <source>
        <dbReference type="Google" id="ProtNLM"/>
    </source>
</evidence>
<dbReference type="RefSeq" id="WP_135634085.1">
    <property type="nucleotide sequence ID" value="NZ_RQFE01000024.1"/>
</dbReference>
<dbReference type="OrthoDB" id="319109at2"/>
<sequence length="395" mass="45400">MRTYQIVFGIMLICYLPRQNPIWAQSSEVCLDAVEVTSSPKRPSYENELQLKLELDFNGKKVKNLIDLNSSIETITRVELIYSVCKHQLGFNQDRLNTERIKNLKKNNKLFSNPMIQWSTYENKNCINREEGKKLFHGFIVHYRPTPTTESSKKELDIIRTKIFPEPTKSISTKEDLSSCGHQPILKDEVVEKVLERNKQWSELLIVADLTGSMYPYTIQLITWFKLKSLDKKVKSLMFFNDGDLKPDKDKIPLSTGGLYFGQTSSYEDIAKIAEKTMSSGYGGDIEENDVEAVISGIEKCSTCKDVILIADNYASMRDFKFIEKITKPVHIIICGYNGLIHPEYLYLAWKTGGSIHTIEEDISNISKIHEGETIKIGKQNYLIKNQKFIRIKEI</sequence>